<evidence type="ECO:0000256" key="5">
    <source>
        <dbReference type="SAM" id="MobiDB-lite"/>
    </source>
</evidence>
<dbReference type="Pfam" id="PF01778">
    <property type="entry name" value="Ribosomal_L28e"/>
    <property type="match status" value="1"/>
</dbReference>
<feature type="region of interest" description="Disordered" evidence="5">
    <location>
        <begin position="307"/>
        <end position="413"/>
    </location>
</feature>
<accession>A0A498SE58</accession>
<dbReference type="PANTHER" id="PTHR23405">
    <property type="entry name" value="MAINTENANCE OF KILLER 16 MAK16 PROTEIN-RELATED"/>
    <property type="match status" value="1"/>
</dbReference>
<feature type="compositionally biased region" description="Basic and acidic residues" evidence="5">
    <location>
        <begin position="376"/>
        <end position="387"/>
    </location>
</feature>
<proteinExistence type="inferred from homology"/>
<name>A0A498SE58_ACAVI</name>
<dbReference type="Proteomes" id="UP000276991">
    <property type="component" value="Unassembled WGS sequence"/>
</dbReference>
<dbReference type="GO" id="GO:0030687">
    <property type="term" value="C:preribosome, large subunit precursor"/>
    <property type="evidence" value="ECO:0007669"/>
    <property type="project" value="TreeGrafter"/>
</dbReference>
<dbReference type="InterPro" id="IPR029004">
    <property type="entry name" value="Ribosomal_eL28/Mak16"/>
</dbReference>
<protein>
    <recommendedName>
        <fullName evidence="6">Ribosomal eL28/Mak16 domain-containing protein</fullName>
    </recommendedName>
</protein>
<dbReference type="AlphaFoldDB" id="A0A498SE58"/>
<evidence type="ECO:0000256" key="1">
    <source>
        <dbReference type="ARBA" id="ARBA00004123"/>
    </source>
</evidence>
<feature type="coiled-coil region" evidence="4">
    <location>
        <begin position="41"/>
        <end position="68"/>
    </location>
</feature>
<dbReference type="FunFam" id="3.30.390.110:FF:000001">
    <property type="entry name" value="Protein MAK16 homolog"/>
    <property type="match status" value="1"/>
</dbReference>
<keyword evidence="4" id="KW-0175">Coiled coil</keyword>
<evidence type="ECO:0000313" key="7">
    <source>
        <dbReference type="EMBL" id="VBB30504.1"/>
    </source>
</evidence>
<keyword evidence="3" id="KW-0539">Nucleus</keyword>
<comment type="subcellular location">
    <subcellularLocation>
        <location evidence="1">Nucleus</location>
    </subcellularLocation>
</comment>
<evidence type="ECO:0000256" key="2">
    <source>
        <dbReference type="ARBA" id="ARBA00005514"/>
    </source>
</evidence>
<feature type="compositionally biased region" description="Acidic residues" evidence="5">
    <location>
        <begin position="331"/>
        <end position="360"/>
    </location>
</feature>
<evidence type="ECO:0000259" key="6">
    <source>
        <dbReference type="Pfam" id="PF01778"/>
    </source>
</evidence>
<dbReference type="Pfam" id="PF04874">
    <property type="entry name" value="Mak16"/>
    <property type="match status" value="1"/>
</dbReference>
<evidence type="ECO:0000256" key="4">
    <source>
        <dbReference type="SAM" id="Coils"/>
    </source>
</evidence>
<dbReference type="GO" id="GO:0005730">
    <property type="term" value="C:nucleolus"/>
    <property type="evidence" value="ECO:0007669"/>
    <property type="project" value="TreeGrafter"/>
</dbReference>
<evidence type="ECO:0000313" key="8">
    <source>
        <dbReference type="Proteomes" id="UP000276991"/>
    </source>
</evidence>
<reference evidence="7 8" key="1">
    <citation type="submission" date="2018-08" db="EMBL/GenBank/DDBJ databases">
        <authorList>
            <person name="Laetsch R D."/>
            <person name="Stevens L."/>
            <person name="Kumar S."/>
            <person name="Blaxter L. M."/>
        </authorList>
    </citation>
    <scope>NUCLEOTIDE SEQUENCE [LARGE SCALE GENOMIC DNA]</scope>
</reference>
<comment type="similarity">
    <text evidence="2">Belongs to the MAK16 family.</text>
</comment>
<dbReference type="InterPro" id="IPR006958">
    <property type="entry name" value="Mak16"/>
</dbReference>
<organism evidence="7 8">
    <name type="scientific">Acanthocheilonema viteae</name>
    <name type="common">Filarial nematode worm</name>
    <name type="synonym">Dipetalonema viteae</name>
    <dbReference type="NCBI Taxonomy" id="6277"/>
    <lineage>
        <taxon>Eukaryota</taxon>
        <taxon>Metazoa</taxon>
        <taxon>Ecdysozoa</taxon>
        <taxon>Nematoda</taxon>
        <taxon>Chromadorea</taxon>
        <taxon>Rhabditida</taxon>
        <taxon>Spirurina</taxon>
        <taxon>Spiruromorpha</taxon>
        <taxon>Filarioidea</taxon>
        <taxon>Onchocercidae</taxon>
        <taxon>Acanthocheilonema</taxon>
    </lineage>
</organism>
<keyword evidence="8" id="KW-1185">Reference proteome</keyword>
<dbReference type="STRING" id="6277.A0A498SE58"/>
<feature type="compositionally biased region" description="Acidic residues" evidence="5">
    <location>
        <begin position="307"/>
        <end position="320"/>
    </location>
</feature>
<gene>
    <name evidence="7" type="ORF">NAV_LOCUS5295</name>
</gene>
<dbReference type="Gene3D" id="3.30.390.110">
    <property type="match status" value="1"/>
</dbReference>
<feature type="domain" description="Ribosomal eL28/Mak16" evidence="6">
    <location>
        <begin position="109"/>
        <end position="204"/>
    </location>
</feature>
<sequence length="413" mass="49415">MGESNKHKTLKRCTYKKKPVKADDKIEKTMPSRAFPKASKLQFKSSRCSELRTKVAQLKHEHETLELEVRRCSVTMLRGIFSTRECAPLKQGKCYAEILQIFATFIRIKTQKFCRNEYNLTGLCNRASCPLANSQYATVREEKGICYLYMKVIERSHYPRRLWERIKLARNMTQAVRQIDDALLHWSEYVRHKCKARLIRIHQYLIKMRKMRLRERQQKIIPIQRKIERREVRREEKALIAAKLDTAIEKELLNRLREGIYGEIYNFRQDAFNHVLDEQEEIDTEFDREIEIEEDNQVTEAREYVADFEESSDEDGDGDIENAGMNHHWDEEETSGEDNEMTENEEDEESSVEDEEEELSEEKKSMSMQKKKRVRWKDLKDKQPRHEPVKKRLRQVLEIEYETEESVRSRKKL</sequence>
<evidence type="ECO:0000256" key="3">
    <source>
        <dbReference type="ARBA" id="ARBA00023242"/>
    </source>
</evidence>
<dbReference type="GO" id="GO:0000460">
    <property type="term" value="P:maturation of 5.8S rRNA"/>
    <property type="evidence" value="ECO:0007669"/>
    <property type="project" value="TreeGrafter"/>
</dbReference>
<dbReference type="OrthoDB" id="10251342at2759"/>
<dbReference type="EMBL" id="UPTC01000896">
    <property type="protein sequence ID" value="VBB30504.1"/>
    <property type="molecule type" value="Genomic_DNA"/>
</dbReference>
<dbReference type="GO" id="GO:0000470">
    <property type="term" value="P:maturation of LSU-rRNA"/>
    <property type="evidence" value="ECO:0007669"/>
    <property type="project" value="TreeGrafter"/>
</dbReference>
<dbReference type="PANTHER" id="PTHR23405:SF4">
    <property type="entry name" value="PROTEIN MAK16 HOMOLOG"/>
    <property type="match status" value="1"/>
</dbReference>